<dbReference type="SUPFAM" id="SSF52374">
    <property type="entry name" value="Nucleotidylyl transferase"/>
    <property type="match status" value="1"/>
</dbReference>
<evidence type="ECO:0000313" key="14">
    <source>
        <dbReference type="Proteomes" id="UP000179023"/>
    </source>
</evidence>
<comment type="caution">
    <text evidence="13">The sequence shown here is derived from an EMBL/GenBank/DDBJ whole genome shotgun (WGS) entry which is preliminary data.</text>
</comment>
<sequence length="490" mass="56822">MSIRVRFAPSPTGPLHIGATRTALFNYLFAKKHGGKFVLRIEDTDLERSDSKFEKDILEGLQWLEIEWDEGPAYATTNYQLPTTNYGPYRQSERTASYKKYIEKLLAEGKAFYCFHSEKELEEEKEKLMEAKRPVLHLCEYRTMDPEEADILKEAKPNCIIRFKTPAGRKVVFKDLIRGEVSFESDLLGDFSVAKNLETPLYNFAVVVDDHEMTISHVIRGEDHISNTPKQLLLIEALGFKKTEYAHLPLILGPDRSKLSKRHGVTSVNEYRNMGYLPETMFNFMALLGWNPGDDNEIFSREELIKKFSLEKVQKSGAVFDLQKLDWMNGEYIRKLSPEKLYDRTKKFFPENYTLYPKPYTLKVIVLEQSRLKKLSEIGERTEYFFRPPEYEKELLRWKDTDYEEIAASLDVSIKLLSNLVRFNLNSIEKMFLEEAEKKGDRGKLLWPLRVALSGKKASPGPFEIMEILGKEESLKRLEMAKTTLRGDAA</sequence>
<keyword evidence="6 10" id="KW-0547">Nucleotide-binding</keyword>
<dbReference type="GO" id="GO:0000049">
    <property type="term" value="F:tRNA binding"/>
    <property type="evidence" value="ECO:0007669"/>
    <property type="project" value="InterPro"/>
</dbReference>
<feature type="domain" description="Aminoacyl-tRNA synthetase class I anticodon-binding" evidence="12">
    <location>
        <begin position="341"/>
        <end position="481"/>
    </location>
</feature>
<dbReference type="InterPro" id="IPR004527">
    <property type="entry name" value="Glu-tRNA-ligase_bac/mito"/>
</dbReference>
<dbReference type="CDD" id="cd00808">
    <property type="entry name" value="GluRS_core"/>
    <property type="match status" value="1"/>
</dbReference>
<evidence type="ECO:0000256" key="7">
    <source>
        <dbReference type="ARBA" id="ARBA00022840"/>
    </source>
</evidence>
<comment type="subcellular location">
    <subcellularLocation>
        <location evidence="1 10">Cytoplasm</location>
    </subcellularLocation>
</comment>
<dbReference type="PANTHER" id="PTHR43311">
    <property type="entry name" value="GLUTAMATE--TRNA LIGASE"/>
    <property type="match status" value="1"/>
</dbReference>
<dbReference type="Pfam" id="PF00749">
    <property type="entry name" value="tRNA-synt_1c"/>
    <property type="match status" value="1"/>
</dbReference>
<dbReference type="GO" id="GO:0004818">
    <property type="term" value="F:glutamate-tRNA ligase activity"/>
    <property type="evidence" value="ECO:0007669"/>
    <property type="project" value="UniProtKB-UniRule"/>
</dbReference>
<dbReference type="GO" id="GO:0008270">
    <property type="term" value="F:zinc ion binding"/>
    <property type="evidence" value="ECO:0007669"/>
    <property type="project" value="InterPro"/>
</dbReference>
<organism evidence="13 14">
    <name type="scientific">Candidatus Sungbacteria bacterium RIFCSPHIGHO2_02_FULL_47_11</name>
    <dbReference type="NCBI Taxonomy" id="1802270"/>
    <lineage>
        <taxon>Bacteria</taxon>
        <taxon>Candidatus Sungiibacteriota</taxon>
    </lineage>
</organism>
<comment type="subunit">
    <text evidence="3 10">Monomer.</text>
</comment>
<dbReference type="InterPro" id="IPR049940">
    <property type="entry name" value="GluQ/Sye"/>
</dbReference>
<dbReference type="InterPro" id="IPR020751">
    <property type="entry name" value="aa-tRNA-synth_I_codon-bd_sub2"/>
</dbReference>
<keyword evidence="9 10" id="KW-0030">Aminoacyl-tRNA synthetase</keyword>
<evidence type="ECO:0000256" key="8">
    <source>
        <dbReference type="ARBA" id="ARBA00022917"/>
    </source>
</evidence>
<comment type="similarity">
    <text evidence="2 10">Belongs to the class-I aminoacyl-tRNA synthetase family. Glutamate--tRNA ligase type 1 subfamily.</text>
</comment>
<proteinExistence type="inferred from homology"/>
<keyword evidence="4 10" id="KW-0963">Cytoplasm</keyword>
<dbReference type="AlphaFoldDB" id="A0A1G2KGG7"/>
<evidence type="ECO:0000256" key="2">
    <source>
        <dbReference type="ARBA" id="ARBA00007894"/>
    </source>
</evidence>
<feature type="short sequence motif" description="'KMSKS' region" evidence="10">
    <location>
        <begin position="258"/>
        <end position="262"/>
    </location>
</feature>
<accession>A0A1G2KGG7</accession>
<dbReference type="InterPro" id="IPR000924">
    <property type="entry name" value="Glu/Gln-tRNA-synth"/>
</dbReference>
<dbReference type="Gene3D" id="3.40.50.620">
    <property type="entry name" value="HUPs"/>
    <property type="match status" value="1"/>
</dbReference>
<dbReference type="PANTHER" id="PTHR43311:SF2">
    <property type="entry name" value="GLUTAMATE--TRNA LIGASE, MITOCHONDRIAL-RELATED"/>
    <property type="match status" value="1"/>
</dbReference>
<feature type="binding site" evidence="10">
    <location>
        <position position="261"/>
    </location>
    <ligand>
        <name>ATP</name>
        <dbReference type="ChEBI" id="CHEBI:30616"/>
    </ligand>
</feature>
<feature type="short sequence motif" description="'HIGH' region" evidence="10">
    <location>
        <begin position="9"/>
        <end position="19"/>
    </location>
</feature>
<dbReference type="InterPro" id="IPR033910">
    <property type="entry name" value="GluRS_core"/>
</dbReference>
<dbReference type="FunFam" id="3.40.50.620:FF:000007">
    <property type="entry name" value="Glutamate--tRNA ligase"/>
    <property type="match status" value="1"/>
</dbReference>
<keyword evidence="7 10" id="KW-0067">ATP-binding</keyword>
<comment type="function">
    <text evidence="10">Catalyzes the attachment of glutamate to tRNA(Glu) in a two-step reaction: glutamate is first activated by ATP to form Glu-AMP and then transferred to the acceptor end of tRNA(Glu).</text>
</comment>
<dbReference type="Proteomes" id="UP000179023">
    <property type="component" value="Unassembled WGS sequence"/>
</dbReference>
<protein>
    <recommendedName>
        <fullName evidence="10">Glutamate--tRNA ligase</fullName>
        <ecNumber evidence="10">6.1.1.17</ecNumber>
    </recommendedName>
    <alternativeName>
        <fullName evidence="10">Glutamyl-tRNA synthetase</fullName>
        <shortName evidence="10">GluRS</shortName>
    </alternativeName>
</protein>
<comment type="caution">
    <text evidence="10">Lacks conserved residue(s) required for the propagation of feature annotation.</text>
</comment>
<keyword evidence="5 10" id="KW-0436">Ligase</keyword>
<reference evidence="13 14" key="1">
    <citation type="journal article" date="2016" name="Nat. Commun.">
        <title>Thousands of microbial genomes shed light on interconnected biogeochemical processes in an aquifer system.</title>
        <authorList>
            <person name="Anantharaman K."/>
            <person name="Brown C.T."/>
            <person name="Hug L.A."/>
            <person name="Sharon I."/>
            <person name="Castelle C.J."/>
            <person name="Probst A.J."/>
            <person name="Thomas B.C."/>
            <person name="Singh A."/>
            <person name="Wilkins M.J."/>
            <person name="Karaoz U."/>
            <person name="Brodie E.L."/>
            <person name="Williams K.H."/>
            <person name="Hubbard S.S."/>
            <person name="Banfield J.F."/>
        </authorList>
    </citation>
    <scope>NUCLEOTIDE SEQUENCE [LARGE SCALE GENOMIC DNA]</scope>
</reference>
<dbReference type="GO" id="GO:0006424">
    <property type="term" value="P:glutamyl-tRNA aminoacylation"/>
    <property type="evidence" value="ECO:0007669"/>
    <property type="project" value="UniProtKB-UniRule"/>
</dbReference>
<dbReference type="SUPFAM" id="SSF48163">
    <property type="entry name" value="An anticodon-binding domain of class I aminoacyl-tRNA synthetases"/>
    <property type="match status" value="1"/>
</dbReference>
<dbReference type="STRING" id="1802270.A3C07_01165"/>
<evidence type="ECO:0000256" key="1">
    <source>
        <dbReference type="ARBA" id="ARBA00004496"/>
    </source>
</evidence>
<gene>
    <name evidence="10" type="primary">gltX</name>
    <name evidence="13" type="ORF">A3C07_01165</name>
</gene>
<dbReference type="InterPro" id="IPR045462">
    <property type="entry name" value="aa-tRNA-synth_I_cd-bd"/>
</dbReference>
<dbReference type="InterPro" id="IPR020058">
    <property type="entry name" value="Glu/Gln-tRNA-synth_Ib_cat-dom"/>
</dbReference>
<dbReference type="PRINTS" id="PR00987">
    <property type="entry name" value="TRNASYNTHGLU"/>
</dbReference>
<evidence type="ECO:0000256" key="4">
    <source>
        <dbReference type="ARBA" id="ARBA00022490"/>
    </source>
</evidence>
<comment type="catalytic activity">
    <reaction evidence="10">
        <text>tRNA(Glu) + L-glutamate + ATP = L-glutamyl-tRNA(Glu) + AMP + diphosphate</text>
        <dbReference type="Rhea" id="RHEA:23540"/>
        <dbReference type="Rhea" id="RHEA-COMP:9663"/>
        <dbReference type="Rhea" id="RHEA-COMP:9680"/>
        <dbReference type="ChEBI" id="CHEBI:29985"/>
        <dbReference type="ChEBI" id="CHEBI:30616"/>
        <dbReference type="ChEBI" id="CHEBI:33019"/>
        <dbReference type="ChEBI" id="CHEBI:78442"/>
        <dbReference type="ChEBI" id="CHEBI:78520"/>
        <dbReference type="ChEBI" id="CHEBI:456215"/>
        <dbReference type="EC" id="6.1.1.17"/>
    </reaction>
</comment>
<evidence type="ECO:0000256" key="6">
    <source>
        <dbReference type="ARBA" id="ARBA00022741"/>
    </source>
</evidence>
<dbReference type="InterPro" id="IPR008925">
    <property type="entry name" value="aa_tRNA-synth_I_cd-bd_sf"/>
</dbReference>
<dbReference type="EC" id="6.1.1.17" evidence="10"/>
<evidence type="ECO:0000259" key="12">
    <source>
        <dbReference type="Pfam" id="PF19269"/>
    </source>
</evidence>
<dbReference type="NCBIfam" id="TIGR00464">
    <property type="entry name" value="gltX_bact"/>
    <property type="match status" value="1"/>
</dbReference>
<evidence type="ECO:0000259" key="11">
    <source>
        <dbReference type="Pfam" id="PF00749"/>
    </source>
</evidence>
<dbReference type="InterPro" id="IPR014729">
    <property type="entry name" value="Rossmann-like_a/b/a_fold"/>
</dbReference>
<dbReference type="EMBL" id="MHQI01000063">
    <property type="protein sequence ID" value="OGZ98542.1"/>
    <property type="molecule type" value="Genomic_DNA"/>
</dbReference>
<dbReference type="GO" id="GO:0005829">
    <property type="term" value="C:cytosol"/>
    <property type="evidence" value="ECO:0007669"/>
    <property type="project" value="TreeGrafter"/>
</dbReference>
<dbReference type="GO" id="GO:0005524">
    <property type="term" value="F:ATP binding"/>
    <property type="evidence" value="ECO:0007669"/>
    <property type="project" value="UniProtKB-UniRule"/>
</dbReference>
<evidence type="ECO:0000256" key="3">
    <source>
        <dbReference type="ARBA" id="ARBA00011245"/>
    </source>
</evidence>
<feature type="domain" description="Glutamyl/glutaminyl-tRNA synthetase class Ib catalytic" evidence="11">
    <location>
        <begin position="3"/>
        <end position="327"/>
    </location>
</feature>
<name>A0A1G2KGG7_9BACT</name>
<evidence type="ECO:0000256" key="5">
    <source>
        <dbReference type="ARBA" id="ARBA00022598"/>
    </source>
</evidence>
<dbReference type="Pfam" id="PF19269">
    <property type="entry name" value="Anticodon_2"/>
    <property type="match status" value="1"/>
</dbReference>
<evidence type="ECO:0000256" key="10">
    <source>
        <dbReference type="HAMAP-Rule" id="MF_00022"/>
    </source>
</evidence>
<keyword evidence="8 10" id="KW-0648">Protein biosynthesis</keyword>
<evidence type="ECO:0000313" key="13">
    <source>
        <dbReference type="EMBL" id="OGZ98542.1"/>
    </source>
</evidence>
<dbReference type="HAMAP" id="MF_00022">
    <property type="entry name" value="Glu_tRNA_synth_type1"/>
    <property type="match status" value="1"/>
</dbReference>
<dbReference type="Gene3D" id="1.10.10.350">
    <property type="match status" value="1"/>
</dbReference>
<evidence type="ECO:0000256" key="9">
    <source>
        <dbReference type="ARBA" id="ARBA00023146"/>
    </source>
</evidence>